<dbReference type="InterPro" id="IPR038721">
    <property type="entry name" value="IS701-like_DDE_dom"/>
</dbReference>
<dbReference type="EMBL" id="JBEWTB010000002">
    <property type="protein sequence ID" value="MET4756981.1"/>
    <property type="molecule type" value="Genomic_DNA"/>
</dbReference>
<reference evidence="2 3" key="1">
    <citation type="submission" date="2024-06" db="EMBL/GenBank/DDBJ databases">
        <title>Genomic Encyclopedia of Type Strains, Phase V (KMG-V): Genome sequencing to study the core and pangenomes of soil and plant-associated prokaryotes.</title>
        <authorList>
            <person name="Whitman W."/>
        </authorList>
    </citation>
    <scope>NUCLEOTIDE SEQUENCE [LARGE SCALE GENOMIC DNA]</scope>
    <source>
        <strain evidence="2 3">NE40</strain>
    </source>
</reference>
<dbReference type="Pfam" id="PF13546">
    <property type="entry name" value="DDE_5"/>
    <property type="match status" value="1"/>
</dbReference>
<dbReference type="Proteomes" id="UP001549366">
    <property type="component" value="Unassembled WGS sequence"/>
</dbReference>
<comment type="caution">
    <text evidence="2">The sequence shown here is derived from an EMBL/GenBank/DDBJ whole genome shotgun (WGS) entry which is preliminary data.</text>
</comment>
<evidence type="ECO:0000313" key="2">
    <source>
        <dbReference type="EMBL" id="MET4756981.1"/>
    </source>
</evidence>
<evidence type="ECO:0000259" key="1">
    <source>
        <dbReference type="Pfam" id="PF13546"/>
    </source>
</evidence>
<organism evidence="2 3">
    <name type="scientific">Endozoicomonas lisbonensis</name>
    <dbReference type="NCBI Taxonomy" id="3120522"/>
    <lineage>
        <taxon>Bacteria</taxon>
        <taxon>Pseudomonadati</taxon>
        <taxon>Pseudomonadota</taxon>
        <taxon>Gammaproteobacteria</taxon>
        <taxon>Oceanospirillales</taxon>
        <taxon>Endozoicomonadaceae</taxon>
        <taxon>Endozoicomonas</taxon>
    </lineage>
</organism>
<proteinExistence type="predicted"/>
<gene>
    <name evidence="2" type="ORF">V5J35_002173</name>
</gene>
<feature type="domain" description="Transposase IS701-like DDE" evidence="1">
    <location>
        <begin position="27"/>
        <end position="106"/>
    </location>
</feature>
<accession>A0ABV2SGS9</accession>
<sequence>MSSSLFDIDTSLLDHLLKLAAKHCSRKPTSDTIHDYVLGLLSHIPRHNTWQMAEFAGHSHPFLYQHLLSRAVWDQEAIRAELLHEHLAFLSGKSYSPVVDETGFIK</sequence>
<name>A0ABV2SGS9_9GAMM</name>
<keyword evidence="3" id="KW-1185">Reference proteome</keyword>
<evidence type="ECO:0000313" key="3">
    <source>
        <dbReference type="Proteomes" id="UP001549366"/>
    </source>
</evidence>
<protein>
    <submittedName>
        <fullName evidence="2">SRSO17 transposase</fullName>
    </submittedName>
</protein>